<comment type="caution">
    <text evidence="2">The sequence shown here is derived from an EMBL/GenBank/DDBJ whole genome shotgun (WGS) entry which is preliminary data.</text>
</comment>
<name>A0ABS1WSP9_9GAMM</name>
<evidence type="ECO:0000313" key="3">
    <source>
        <dbReference type="Proteomes" id="UP000661077"/>
    </source>
</evidence>
<gene>
    <name evidence="2" type="ORF">JM946_04535</name>
</gene>
<evidence type="ECO:0000313" key="2">
    <source>
        <dbReference type="EMBL" id="MBM0103995.1"/>
    </source>
</evidence>
<dbReference type="Proteomes" id="UP000661077">
    <property type="component" value="Unassembled WGS sequence"/>
</dbReference>
<dbReference type="PANTHER" id="PTHR30029">
    <property type="entry name" value="STAGE V SPORULATION PROTEIN R"/>
    <property type="match status" value="1"/>
</dbReference>
<proteinExistence type="predicted"/>
<dbReference type="EMBL" id="JAEVLS010000001">
    <property type="protein sequence ID" value="MBM0103995.1"/>
    <property type="molecule type" value="Genomic_DNA"/>
</dbReference>
<protein>
    <submittedName>
        <fullName evidence="2">SpoVR family protein</fullName>
    </submittedName>
</protein>
<feature type="domain" description="SpoVR protein-like N-terminal" evidence="1">
    <location>
        <begin position="4"/>
        <end position="364"/>
    </location>
</feature>
<dbReference type="Pfam" id="PF04293">
    <property type="entry name" value="SpoVR"/>
    <property type="match status" value="1"/>
</dbReference>
<dbReference type="InterPro" id="IPR056174">
    <property type="entry name" value="SpoVR_N"/>
</dbReference>
<dbReference type="InterPro" id="IPR007390">
    <property type="entry name" value="Spore_V_R"/>
</dbReference>
<evidence type="ECO:0000259" key="1">
    <source>
        <dbReference type="Pfam" id="PF04293"/>
    </source>
</evidence>
<dbReference type="PANTHER" id="PTHR30029:SF2">
    <property type="entry name" value="STAGE V SPORULATION PROTEIN R"/>
    <property type="match status" value="1"/>
</dbReference>
<dbReference type="RefSeq" id="WP_203165944.1">
    <property type="nucleotide sequence ID" value="NZ_JAEVLS010000001.1"/>
</dbReference>
<accession>A0ABS1WSP9</accession>
<organism evidence="2 3">
    <name type="scientific">Steroidobacter gossypii</name>
    <dbReference type="NCBI Taxonomy" id="2805490"/>
    <lineage>
        <taxon>Bacteria</taxon>
        <taxon>Pseudomonadati</taxon>
        <taxon>Pseudomonadota</taxon>
        <taxon>Gammaproteobacteria</taxon>
        <taxon>Steroidobacterales</taxon>
        <taxon>Steroidobacteraceae</taxon>
        <taxon>Steroidobacter</taxon>
    </lineage>
</organism>
<reference evidence="2 3" key="1">
    <citation type="journal article" date="2021" name="Int. J. Syst. Evol. Microbiol.">
        <title>Steroidobacter gossypii sp. nov., isolated from soil of cotton cropping field.</title>
        <authorList>
            <person name="Huang R."/>
            <person name="Yang S."/>
            <person name="Zhen C."/>
            <person name="Liu W."/>
        </authorList>
    </citation>
    <scope>NUCLEOTIDE SEQUENCE [LARGE SCALE GENOMIC DNA]</scope>
    <source>
        <strain evidence="2 3">S1-65</strain>
    </source>
</reference>
<sequence length="464" mass="52351">MQTEDWQSHISRIEQLARAQGLKYHPVEFEVVPESFMTEIAIYGLPVRMPHWSFGVRYIYQLIQHRMGLSRLFEVVFPGNPGRAYLAKSNSAAENVLVTAHVLGHADFSANNMLFRRSQDQVGEHIVEQAAAHARQIAMAIEEHGLERVETVLDAALSLEQHVDIHQGLRRPRYPETLPDKTPPANDEFAKRFAALGPDTARPSHTGPAKKAPIPPHPEADLLWFIAQYAPEMEPWERDIFLAVREESFYFYPVFACQIMNEGWASYWHARLLREADFLPAAAYVDAIKCHSDVVRPTASGENVALATNPYHLGFSIWEKIVEAQGLEAARRIMAEDDDFSFVRNHLTQELASELKLFRFKGPATGTLTVQEMDLPALHEALLAPKYGFGAPKVSAARVHVDGKLELVHDHLNDGRGLDPERGRKVLEYVAKVWRRPVTLVTVDNDHRSVEISVSPGLTPSFNR</sequence>
<keyword evidence="3" id="KW-1185">Reference proteome</keyword>